<reference evidence="2 3" key="1">
    <citation type="journal article" date="2016" name="Nat. Commun.">
        <title>Thousands of microbial genomes shed light on interconnected biogeochemical processes in an aquifer system.</title>
        <authorList>
            <person name="Anantharaman K."/>
            <person name="Brown C.T."/>
            <person name="Hug L.A."/>
            <person name="Sharon I."/>
            <person name="Castelle C.J."/>
            <person name="Probst A.J."/>
            <person name="Thomas B.C."/>
            <person name="Singh A."/>
            <person name="Wilkins M.J."/>
            <person name="Karaoz U."/>
            <person name="Brodie E.L."/>
            <person name="Williams K.H."/>
            <person name="Hubbard S.S."/>
            <person name="Banfield J.F."/>
        </authorList>
    </citation>
    <scope>NUCLEOTIDE SEQUENCE [LARGE SCALE GENOMIC DNA]</scope>
</reference>
<dbReference type="AlphaFoldDB" id="A0A1F7GXR9"/>
<evidence type="ECO:0000313" key="3">
    <source>
        <dbReference type="Proteomes" id="UP000177913"/>
    </source>
</evidence>
<evidence type="ECO:0000313" key="2">
    <source>
        <dbReference type="EMBL" id="OGK23643.1"/>
    </source>
</evidence>
<organism evidence="2 3">
    <name type="scientific">Candidatus Roizmanbacteria bacterium RIFCSPHIGHO2_02_FULL_38_11</name>
    <dbReference type="NCBI Taxonomy" id="1802039"/>
    <lineage>
        <taxon>Bacteria</taxon>
        <taxon>Candidatus Roizmaniibacteriota</taxon>
    </lineage>
</organism>
<gene>
    <name evidence="2" type="ORF">A3C25_00820</name>
</gene>
<dbReference type="InterPro" id="IPR010985">
    <property type="entry name" value="Ribbon_hlx_hlx"/>
</dbReference>
<dbReference type="Pfam" id="PF01402">
    <property type="entry name" value="RHH_1"/>
    <property type="match status" value="1"/>
</dbReference>
<accession>A0A1F7GXR9</accession>
<sequence length="93" mass="10855">MIRTQIYLPENQTEKLKELAYKQHISVSEVVRRTIDEKIIKTKPSVKQKKTIKKYKNAGEWLLSMARDAERRGFKGPKDLASNVDKYLYGGKQ</sequence>
<dbReference type="InterPro" id="IPR002145">
    <property type="entry name" value="CopG"/>
</dbReference>
<dbReference type="Proteomes" id="UP000177913">
    <property type="component" value="Unassembled WGS sequence"/>
</dbReference>
<name>A0A1F7GXR9_9BACT</name>
<dbReference type="InterPro" id="IPR013321">
    <property type="entry name" value="Arc_rbn_hlx_hlx"/>
</dbReference>
<protein>
    <recommendedName>
        <fullName evidence="1">Ribbon-helix-helix protein CopG domain-containing protein</fullName>
    </recommendedName>
</protein>
<dbReference type="EMBL" id="MFZO01000044">
    <property type="protein sequence ID" value="OGK23643.1"/>
    <property type="molecule type" value="Genomic_DNA"/>
</dbReference>
<dbReference type="GO" id="GO:0006355">
    <property type="term" value="P:regulation of DNA-templated transcription"/>
    <property type="evidence" value="ECO:0007669"/>
    <property type="project" value="InterPro"/>
</dbReference>
<feature type="domain" description="Ribbon-helix-helix protein CopG" evidence="1">
    <location>
        <begin position="3"/>
        <end position="40"/>
    </location>
</feature>
<comment type="caution">
    <text evidence="2">The sequence shown here is derived from an EMBL/GenBank/DDBJ whole genome shotgun (WGS) entry which is preliminary data.</text>
</comment>
<dbReference type="Gene3D" id="1.10.1220.10">
    <property type="entry name" value="Met repressor-like"/>
    <property type="match status" value="1"/>
</dbReference>
<dbReference type="SUPFAM" id="SSF47598">
    <property type="entry name" value="Ribbon-helix-helix"/>
    <property type="match status" value="1"/>
</dbReference>
<dbReference type="CDD" id="cd21631">
    <property type="entry name" value="RHH_CopG_NikR-like"/>
    <property type="match status" value="1"/>
</dbReference>
<evidence type="ECO:0000259" key="1">
    <source>
        <dbReference type="Pfam" id="PF01402"/>
    </source>
</evidence>
<proteinExistence type="predicted"/>